<feature type="signal peptide" evidence="1">
    <location>
        <begin position="1"/>
        <end position="23"/>
    </location>
</feature>
<name>A0A5N6QZ00_9ROSI</name>
<evidence type="ECO:0000256" key="1">
    <source>
        <dbReference type="SAM" id="SignalP"/>
    </source>
</evidence>
<dbReference type="OrthoDB" id="687122at2759"/>
<dbReference type="InterPro" id="IPR050796">
    <property type="entry name" value="SCF_F-box_component"/>
</dbReference>
<dbReference type="InterPro" id="IPR006527">
    <property type="entry name" value="F-box-assoc_dom_typ1"/>
</dbReference>
<reference evidence="3 4" key="1">
    <citation type="submission" date="2019-06" db="EMBL/GenBank/DDBJ databases">
        <title>A chromosomal-level reference genome of Carpinus fangiana (Coryloideae, Betulaceae).</title>
        <authorList>
            <person name="Yang X."/>
            <person name="Wang Z."/>
            <person name="Zhang L."/>
            <person name="Hao G."/>
            <person name="Liu J."/>
            <person name="Yang Y."/>
        </authorList>
    </citation>
    <scope>NUCLEOTIDE SEQUENCE [LARGE SCALE GENOMIC DNA]</scope>
    <source>
        <strain evidence="3">Cfa_2016G</strain>
        <tissue evidence="3">Leaf</tissue>
    </source>
</reference>
<proteinExistence type="predicted"/>
<dbReference type="SUPFAM" id="SSF50965">
    <property type="entry name" value="Galactose oxidase, central domain"/>
    <property type="match status" value="1"/>
</dbReference>
<evidence type="ECO:0000259" key="2">
    <source>
        <dbReference type="Pfam" id="PF07734"/>
    </source>
</evidence>
<evidence type="ECO:0000313" key="4">
    <source>
        <dbReference type="Proteomes" id="UP000327013"/>
    </source>
</evidence>
<dbReference type="InterPro" id="IPR011043">
    <property type="entry name" value="Gal_Oxase/kelch_b-propeller"/>
</dbReference>
<sequence length="314" mass="35817">MLKRWFGMGFSWLSNELLDLCGGVDLAQLFQAVVNNNDKVLVLGPCNGIFCFAATLLKGTEMEPSDDYDQIVLWNPATRESKKLPQFHRPQDETDPVYDFGLGFDPKTNDYKVIRILTFSSQCEVAVYSLRADSWRVIDSSLNPSYELHSPRYPSYLNGVHHWWAHEKGNMDHQILLSFDMGNEMFQEIPSPPIEAYGLGEVAVLNDYVAVILQCGRLEESYEIWVLFETWIKLSTIGPLPPHTWDLVELREDCMVVLSRKGTQDGGMVVYDPIRREVRLAQIFGASCTLLMSYKESLVLLNGWGNLIEQQHNS</sequence>
<keyword evidence="1" id="KW-0732">Signal</keyword>
<dbReference type="NCBIfam" id="TIGR01640">
    <property type="entry name" value="F_box_assoc_1"/>
    <property type="match status" value="1"/>
</dbReference>
<organism evidence="3 4">
    <name type="scientific">Carpinus fangiana</name>
    <dbReference type="NCBI Taxonomy" id="176857"/>
    <lineage>
        <taxon>Eukaryota</taxon>
        <taxon>Viridiplantae</taxon>
        <taxon>Streptophyta</taxon>
        <taxon>Embryophyta</taxon>
        <taxon>Tracheophyta</taxon>
        <taxon>Spermatophyta</taxon>
        <taxon>Magnoliopsida</taxon>
        <taxon>eudicotyledons</taxon>
        <taxon>Gunneridae</taxon>
        <taxon>Pentapetalae</taxon>
        <taxon>rosids</taxon>
        <taxon>fabids</taxon>
        <taxon>Fagales</taxon>
        <taxon>Betulaceae</taxon>
        <taxon>Carpinus</taxon>
    </lineage>
</organism>
<gene>
    <name evidence="3" type="ORF">FH972_007561</name>
</gene>
<dbReference type="AlphaFoldDB" id="A0A5N6QZ00"/>
<keyword evidence="4" id="KW-1185">Reference proteome</keyword>
<feature type="chain" id="PRO_5024406682" description="F-box associated beta-propeller type 1 domain-containing protein" evidence="1">
    <location>
        <begin position="24"/>
        <end position="314"/>
    </location>
</feature>
<accession>A0A5N6QZ00</accession>
<dbReference type="PANTHER" id="PTHR31672:SF13">
    <property type="entry name" value="F-BOX PROTEIN CPR30-LIKE"/>
    <property type="match status" value="1"/>
</dbReference>
<dbReference type="PANTHER" id="PTHR31672">
    <property type="entry name" value="BNACNNG10540D PROTEIN"/>
    <property type="match status" value="1"/>
</dbReference>
<protein>
    <recommendedName>
        <fullName evidence="2">F-box associated beta-propeller type 1 domain-containing protein</fullName>
    </recommendedName>
</protein>
<evidence type="ECO:0000313" key="3">
    <source>
        <dbReference type="EMBL" id="KAE8021691.1"/>
    </source>
</evidence>
<dbReference type="InterPro" id="IPR017451">
    <property type="entry name" value="F-box-assoc_interact_dom"/>
</dbReference>
<feature type="domain" description="F-box associated beta-propeller type 1" evidence="2">
    <location>
        <begin position="67"/>
        <end position="236"/>
    </location>
</feature>
<dbReference type="EMBL" id="CM017323">
    <property type="protein sequence ID" value="KAE8021691.1"/>
    <property type="molecule type" value="Genomic_DNA"/>
</dbReference>
<dbReference type="Proteomes" id="UP000327013">
    <property type="component" value="Chromosome 3"/>
</dbReference>
<dbReference type="Pfam" id="PF07734">
    <property type="entry name" value="FBA_1"/>
    <property type="match status" value="1"/>
</dbReference>